<dbReference type="Proteomes" id="UP000253153">
    <property type="component" value="Unassembled WGS sequence"/>
</dbReference>
<dbReference type="InterPro" id="IPR001138">
    <property type="entry name" value="Zn2Cys6_DnaBD"/>
</dbReference>
<dbReference type="InterPro" id="IPR036864">
    <property type="entry name" value="Zn2-C6_fun-type_DNA-bd_sf"/>
</dbReference>
<evidence type="ECO:0000313" key="9">
    <source>
        <dbReference type="EMBL" id="RBR26562.1"/>
    </source>
</evidence>
<dbReference type="EMBL" id="QKXC01000016">
    <property type="protein sequence ID" value="RBR26562.1"/>
    <property type="molecule type" value="Genomic_DNA"/>
</dbReference>
<dbReference type="OrthoDB" id="416217at2759"/>
<keyword evidence="2" id="KW-0862">Zinc</keyword>
<dbReference type="InterPro" id="IPR021858">
    <property type="entry name" value="Fun_TF"/>
</dbReference>
<evidence type="ECO:0000256" key="6">
    <source>
        <dbReference type="ARBA" id="ARBA00023242"/>
    </source>
</evidence>
<evidence type="ECO:0000256" key="1">
    <source>
        <dbReference type="ARBA" id="ARBA00022723"/>
    </source>
</evidence>
<dbReference type="GO" id="GO:0008270">
    <property type="term" value="F:zinc ion binding"/>
    <property type="evidence" value="ECO:0007669"/>
    <property type="project" value="InterPro"/>
</dbReference>
<dbReference type="PANTHER" id="PTHR36206">
    <property type="entry name" value="ASPERCRYPTIN BIOSYNTHESIS CLUSTER-SPECIFIC TRANSCRIPTION REGULATOR ATNN-RELATED"/>
    <property type="match status" value="1"/>
</dbReference>
<dbReference type="PANTHER" id="PTHR36206:SF4">
    <property type="entry name" value="HYPOTHETICAL CONSERVED PROTEIN (EUROFUNG)-RELATED"/>
    <property type="match status" value="1"/>
</dbReference>
<keyword evidence="1" id="KW-0479">Metal-binding</keyword>
<dbReference type="GeneID" id="41990085"/>
<feature type="domain" description="Zn(2)-C6 fungal-type" evidence="8">
    <location>
        <begin position="300"/>
        <end position="330"/>
    </location>
</feature>
<dbReference type="SUPFAM" id="SSF57701">
    <property type="entry name" value="Zn2/Cys6 DNA-binding domain"/>
    <property type="match status" value="1"/>
</dbReference>
<feature type="region of interest" description="Disordered" evidence="7">
    <location>
        <begin position="238"/>
        <end position="289"/>
    </location>
</feature>
<evidence type="ECO:0000256" key="3">
    <source>
        <dbReference type="ARBA" id="ARBA00023015"/>
    </source>
</evidence>
<sequence length="810" mass="91264">MDSLKTSSDDELLDLIKKHGADDAIDIVNLARLTNKPLDRVGRSSYGEFTTGIRKIITGLSNRGIGLIRPDEYDRQFIGDTVSCIKSWVARNDKKLEDWTSEGYAWILAEAQLMWMFQAMLRMELTCKDYQDSSSFDKLEHEWGKERPDKDKTPNSQMRISQIGFDKHILNECIRICDEYIQAGNEWQVATDTSGFLAECIHKCDEQIQILKEHTVPVLSDCSAGFDVGLDSMELAIRSPGGGVQQTQSDPSPQSQSQSASARANNKQNVPKPNVAVLDVRDGPNATKRQRAKTFKTRTGCKECKRRKVKCDEGKPTCNRCKAVGLECHFPLSLTASSRPTTNNTTTTVSTSTIKTNKLGRLNSYTEIIRDTPAGGAIATAIPGGDTRILVVPDYVTTVFKDQTSWDMFSTFLFTNEQGTSLPHNTLAAITPQIAHTNPAIREMCCAVGAAVGAFTAPHVIGEAAEKAQQLSLMYYNRTIRAVRASGTGLQSLLQVAHVAVIFMVYDMMRGDMKAATLHFDHASRLLITYFGKRCEQEQVSLSDLKLDALESAMFDMFQRLSTYSWPLELGINGDDRPDFKGGKRCWGRHRYEIYNMPASFRDLDEALRWWDVTQHHISHHLFDDEAVVDPESKAAWEKAFTVLDNWHRAFVLLYRSTEDYQYDYPHRYVTACIFEALYTECLSSLHLQLDSETKVLPDARPIWREIIRTTRRMQQELRETIDWNVMDNMVVKALVIVLFKCRDAEVRKDVKVVLEEAVAWYGQSCLAAVMLGIMTMKAHQIPVQMKNIERAVGWHLTSIGCGPGVISIG</sequence>
<dbReference type="RefSeq" id="XP_031021153.1">
    <property type="nucleotide sequence ID" value="XM_031154789.1"/>
</dbReference>
<evidence type="ECO:0000256" key="7">
    <source>
        <dbReference type="SAM" id="MobiDB-lite"/>
    </source>
</evidence>
<gene>
    <name evidence="9" type="ORF">FIESC28_00638</name>
</gene>
<dbReference type="PROSITE" id="PS00463">
    <property type="entry name" value="ZN2_CY6_FUNGAL_1"/>
    <property type="match status" value="1"/>
</dbReference>
<keyword evidence="5" id="KW-0804">Transcription</keyword>
<dbReference type="Gene3D" id="4.10.240.10">
    <property type="entry name" value="Zn(2)-C6 fungal-type DNA-binding domain"/>
    <property type="match status" value="1"/>
</dbReference>
<evidence type="ECO:0000256" key="2">
    <source>
        <dbReference type="ARBA" id="ARBA00022833"/>
    </source>
</evidence>
<dbReference type="GO" id="GO:0003677">
    <property type="term" value="F:DNA binding"/>
    <property type="evidence" value="ECO:0007669"/>
    <property type="project" value="UniProtKB-KW"/>
</dbReference>
<proteinExistence type="predicted"/>
<feature type="compositionally biased region" description="Low complexity" evidence="7">
    <location>
        <begin position="245"/>
        <end position="262"/>
    </location>
</feature>
<keyword evidence="10" id="KW-1185">Reference proteome</keyword>
<dbReference type="PROSITE" id="PS50048">
    <property type="entry name" value="ZN2_CY6_FUNGAL_2"/>
    <property type="match status" value="1"/>
</dbReference>
<protein>
    <recommendedName>
        <fullName evidence="8">Zn(2)-C6 fungal-type domain-containing protein</fullName>
    </recommendedName>
</protein>
<evidence type="ECO:0000259" key="8">
    <source>
        <dbReference type="PROSITE" id="PS50048"/>
    </source>
</evidence>
<evidence type="ECO:0000256" key="4">
    <source>
        <dbReference type="ARBA" id="ARBA00023125"/>
    </source>
</evidence>
<dbReference type="GO" id="GO:0000981">
    <property type="term" value="F:DNA-binding transcription factor activity, RNA polymerase II-specific"/>
    <property type="evidence" value="ECO:0007669"/>
    <property type="project" value="InterPro"/>
</dbReference>
<accession>A0A366SC74</accession>
<evidence type="ECO:0000256" key="5">
    <source>
        <dbReference type="ARBA" id="ARBA00023163"/>
    </source>
</evidence>
<keyword evidence="3" id="KW-0805">Transcription regulation</keyword>
<dbReference type="InterPro" id="IPR052360">
    <property type="entry name" value="Transcr_Regulatory_Proteins"/>
</dbReference>
<dbReference type="AlphaFoldDB" id="A0A366SC74"/>
<dbReference type="Pfam" id="PF11951">
    <property type="entry name" value="Fungal_trans_2"/>
    <property type="match status" value="1"/>
</dbReference>
<dbReference type="CDD" id="cd00067">
    <property type="entry name" value="GAL4"/>
    <property type="match status" value="1"/>
</dbReference>
<name>A0A366SC74_9HYPO</name>
<keyword evidence="6" id="KW-0539">Nucleus</keyword>
<organism evidence="9 10">
    <name type="scientific">Fusarium coffeatum</name>
    <dbReference type="NCBI Taxonomy" id="231269"/>
    <lineage>
        <taxon>Eukaryota</taxon>
        <taxon>Fungi</taxon>
        <taxon>Dikarya</taxon>
        <taxon>Ascomycota</taxon>
        <taxon>Pezizomycotina</taxon>
        <taxon>Sordariomycetes</taxon>
        <taxon>Hypocreomycetidae</taxon>
        <taxon>Hypocreales</taxon>
        <taxon>Nectriaceae</taxon>
        <taxon>Fusarium</taxon>
        <taxon>Fusarium incarnatum-equiseti species complex</taxon>
    </lineage>
</organism>
<dbReference type="SMART" id="SM00066">
    <property type="entry name" value="GAL4"/>
    <property type="match status" value="1"/>
</dbReference>
<reference evidence="9 10" key="1">
    <citation type="submission" date="2018-06" db="EMBL/GenBank/DDBJ databases">
        <title>Fusarium incarnatum-equiseti species complex species 28.</title>
        <authorList>
            <person name="Gardiner D.M."/>
        </authorList>
    </citation>
    <scope>NUCLEOTIDE SEQUENCE [LARGE SCALE GENOMIC DNA]</scope>
    <source>
        <strain evidence="9 10">FIESC_28</strain>
    </source>
</reference>
<keyword evidence="4" id="KW-0238">DNA-binding</keyword>
<evidence type="ECO:0000313" key="10">
    <source>
        <dbReference type="Proteomes" id="UP000253153"/>
    </source>
</evidence>
<dbReference type="Pfam" id="PF00172">
    <property type="entry name" value="Zn_clus"/>
    <property type="match status" value="1"/>
</dbReference>
<comment type="caution">
    <text evidence="9">The sequence shown here is derived from an EMBL/GenBank/DDBJ whole genome shotgun (WGS) entry which is preliminary data.</text>
</comment>